<sequence length="67" mass="7115">MVLRGTVVEKPRRGFFAENIEDGCWSTGQFESRIDLNSNNTTTMTTTTTTTTTALVGLRGGCGPGSA</sequence>
<gene>
    <name evidence="1" type="ORF">K0M31_006395</name>
</gene>
<evidence type="ECO:0000313" key="2">
    <source>
        <dbReference type="Proteomes" id="UP001177670"/>
    </source>
</evidence>
<dbReference type="AlphaFoldDB" id="A0AA40FUE7"/>
<comment type="caution">
    <text evidence="1">The sequence shown here is derived from an EMBL/GenBank/DDBJ whole genome shotgun (WGS) entry which is preliminary data.</text>
</comment>
<proteinExistence type="predicted"/>
<reference evidence="1" key="1">
    <citation type="submission" date="2021-10" db="EMBL/GenBank/DDBJ databases">
        <title>Melipona bicolor Genome sequencing and assembly.</title>
        <authorList>
            <person name="Araujo N.S."/>
            <person name="Arias M.C."/>
        </authorList>
    </citation>
    <scope>NUCLEOTIDE SEQUENCE</scope>
    <source>
        <strain evidence="1">USP_2M_L1-L4_2017</strain>
        <tissue evidence="1">Whole body</tissue>
    </source>
</reference>
<evidence type="ECO:0000313" key="1">
    <source>
        <dbReference type="EMBL" id="KAK1125057.1"/>
    </source>
</evidence>
<dbReference type="Proteomes" id="UP001177670">
    <property type="component" value="Unassembled WGS sequence"/>
</dbReference>
<organism evidence="1 2">
    <name type="scientific">Melipona bicolor</name>
    <dbReference type="NCBI Taxonomy" id="60889"/>
    <lineage>
        <taxon>Eukaryota</taxon>
        <taxon>Metazoa</taxon>
        <taxon>Ecdysozoa</taxon>
        <taxon>Arthropoda</taxon>
        <taxon>Hexapoda</taxon>
        <taxon>Insecta</taxon>
        <taxon>Pterygota</taxon>
        <taxon>Neoptera</taxon>
        <taxon>Endopterygota</taxon>
        <taxon>Hymenoptera</taxon>
        <taxon>Apocrita</taxon>
        <taxon>Aculeata</taxon>
        <taxon>Apoidea</taxon>
        <taxon>Anthophila</taxon>
        <taxon>Apidae</taxon>
        <taxon>Melipona</taxon>
    </lineage>
</organism>
<keyword evidence="2" id="KW-1185">Reference proteome</keyword>
<protein>
    <submittedName>
        <fullName evidence="1">Uncharacterized protein</fullName>
    </submittedName>
</protein>
<dbReference type="EMBL" id="JAHYIQ010000017">
    <property type="protein sequence ID" value="KAK1125057.1"/>
    <property type="molecule type" value="Genomic_DNA"/>
</dbReference>
<name>A0AA40FUE7_9HYME</name>
<accession>A0AA40FUE7</accession>